<accession>A0A7Y0S109</accession>
<dbReference type="EC" id="2.7.2.4" evidence="9"/>
<dbReference type="UniPathway" id="UPA00034">
    <property type="reaction ID" value="UER00015"/>
</dbReference>
<feature type="binding site" evidence="8">
    <location>
        <position position="120"/>
    </location>
    <ligand>
        <name>substrate</name>
    </ligand>
</feature>
<comment type="pathway">
    <text evidence="1 10">Amino-acid biosynthesis; L-lysine biosynthesis via DAP pathway; (S)-tetrahydrodipicolinate from L-aspartate: step 1/4.</text>
</comment>
<dbReference type="SUPFAM" id="SSF53633">
    <property type="entry name" value="Carbamate kinase-like"/>
    <property type="match status" value="1"/>
</dbReference>
<dbReference type="NCBIfam" id="TIGR00657">
    <property type="entry name" value="asp_kinases"/>
    <property type="match status" value="1"/>
</dbReference>
<evidence type="ECO:0000259" key="11">
    <source>
        <dbReference type="PROSITE" id="PS51671"/>
    </source>
</evidence>
<dbReference type="SUPFAM" id="SSF55021">
    <property type="entry name" value="ACT-like"/>
    <property type="match status" value="2"/>
</dbReference>
<dbReference type="InterPro" id="IPR001048">
    <property type="entry name" value="Asp/Glu/Uridylate_kinase"/>
</dbReference>
<keyword evidence="3 9" id="KW-0808">Transferase</keyword>
<evidence type="ECO:0000256" key="2">
    <source>
        <dbReference type="ARBA" id="ARBA00010122"/>
    </source>
</evidence>
<feature type="binding site" evidence="8">
    <location>
        <begin position="222"/>
        <end position="223"/>
    </location>
    <ligand>
        <name>ATP</name>
        <dbReference type="ChEBI" id="CHEBI:30616"/>
    </ligand>
</feature>
<evidence type="ECO:0000256" key="8">
    <source>
        <dbReference type="PIRSR" id="PIRSR000726-1"/>
    </source>
</evidence>
<dbReference type="GO" id="GO:0004072">
    <property type="term" value="F:aspartate kinase activity"/>
    <property type="evidence" value="ECO:0007669"/>
    <property type="project" value="UniProtKB-EC"/>
</dbReference>
<dbReference type="PANTHER" id="PTHR21499">
    <property type="entry name" value="ASPARTATE KINASE"/>
    <property type="match status" value="1"/>
</dbReference>
<dbReference type="InterPro" id="IPR054352">
    <property type="entry name" value="ACT_Aspartokinase"/>
</dbReference>
<feature type="binding site" evidence="8">
    <location>
        <position position="228"/>
    </location>
    <ligand>
        <name>ATP</name>
        <dbReference type="ChEBI" id="CHEBI:30616"/>
    </ligand>
</feature>
<comment type="caution">
    <text evidence="12">The sequence shown here is derived from an EMBL/GenBank/DDBJ whole genome shotgun (WGS) entry which is preliminary data.</text>
</comment>
<dbReference type="PIRSF" id="PIRSF000726">
    <property type="entry name" value="Asp_kin"/>
    <property type="match status" value="1"/>
</dbReference>
<comment type="pathway">
    <text evidence="10">Amino-acid biosynthesis; L-threonine biosynthesis; L-threonine from L-aspartate: step 1/5.</text>
</comment>
<dbReference type="PANTHER" id="PTHR21499:SF59">
    <property type="entry name" value="ASPARTOKINASE"/>
    <property type="match status" value="1"/>
</dbReference>
<comment type="pathway">
    <text evidence="10">Amino-acid biosynthesis; L-methionine biosynthesis via de novo pathway; L-homoserine from L-aspartate: step 1/3.</text>
</comment>
<dbReference type="PROSITE" id="PS00324">
    <property type="entry name" value="ASPARTOKINASE"/>
    <property type="match status" value="1"/>
</dbReference>
<organism evidence="12 13">
    <name type="scientific">Vibrio parahaemolyticus</name>
    <dbReference type="NCBI Taxonomy" id="670"/>
    <lineage>
        <taxon>Bacteria</taxon>
        <taxon>Pseudomonadati</taxon>
        <taxon>Pseudomonadota</taxon>
        <taxon>Gammaproteobacteria</taxon>
        <taxon>Vibrionales</taxon>
        <taxon>Vibrionaceae</taxon>
        <taxon>Vibrio</taxon>
    </lineage>
</organism>
<name>A0A7Y0S109_VIBPH</name>
<dbReference type="Gene3D" id="3.40.1160.10">
    <property type="entry name" value="Acetylglutamate kinase-like"/>
    <property type="match status" value="1"/>
</dbReference>
<dbReference type="InterPro" id="IPR002912">
    <property type="entry name" value="ACT_dom"/>
</dbReference>
<dbReference type="GO" id="GO:0005524">
    <property type="term" value="F:ATP binding"/>
    <property type="evidence" value="ECO:0007669"/>
    <property type="project" value="UniProtKB-KW"/>
</dbReference>
<keyword evidence="5 9" id="KW-0418">Kinase</keyword>
<dbReference type="RefSeq" id="WP_069485373.1">
    <property type="nucleotide sequence ID" value="NZ_CP138328.1"/>
</dbReference>
<gene>
    <name evidence="12" type="primary">lysC</name>
    <name evidence="12" type="ORF">HKB21_01865</name>
</gene>
<feature type="binding site" evidence="8">
    <location>
        <position position="233"/>
    </location>
    <ligand>
        <name>ATP</name>
        <dbReference type="ChEBI" id="CHEBI:30616"/>
    </ligand>
</feature>
<evidence type="ECO:0000256" key="5">
    <source>
        <dbReference type="ARBA" id="ARBA00022777"/>
    </source>
</evidence>
<evidence type="ECO:0000256" key="7">
    <source>
        <dbReference type="ARBA" id="ARBA00047872"/>
    </source>
</evidence>
<dbReference type="Gene3D" id="3.30.70.260">
    <property type="match status" value="2"/>
</dbReference>
<feature type="domain" description="ACT" evidence="11">
    <location>
        <begin position="314"/>
        <end position="389"/>
    </location>
</feature>
<evidence type="ECO:0000256" key="3">
    <source>
        <dbReference type="ARBA" id="ARBA00022679"/>
    </source>
</evidence>
<protein>
    <recommendedName>
        <fullName evidence="9">Aspartokinase</fullName>
        <ecNumber evidence="9">2.7.2.4</ecNumber>
    </recommendedName>
</protein>
<evidence type="ECO:0000256" key="9">
    <source>
        <dbReference type="RuleBase" id="RU003448"/>
    </source>
</evidence>
<dbReference type="PROSITE" id="PS51671">
    <property type="entry name" value="ACT"/>
    <property type="match status" value="1"/>
</dbReference>
<evidence type="ECO:0000313" key="13">
    <source>
        <dbReference type="Proteomes" id="UP000555836"/>
    </source>
</evidence>
<dbReference type="AlphaFoldDB" id="A0A7Y0S109"/>
<evidence type="ECO:0000256" key="10">
    <source>
        <dbReference type="RuleBase" id="RU004249"/>
    </source>
</evidence>
<feature type="binding site" evidence="8">
    <location>
        <position position="45"/>
    </location>
    <ligand>
        <name>substrate</name>
    </ligand>
</feature>
<proteinExistence type="inferred from homology"/>
<dbReference type="GO" id="GO:0005829">
    <property type="term" value="C:cytosol"/>
    <property type="evidence" value="ECO:0007669"/>
    <property type="project" value="TreeGrafter"/>
</dbReference>
<dbReference type="InterPro" id="IPR001341">
    <property type="entry name" value="Asp_kinase"/>
</dbReference>
<keyword evidence="10" id="KW-0028">Amino-acid biosynthesis</keyword>
<keyword evidence="4 8" id="KW-0547">Nucleotide-binding</keyword>
<dbReference type="Gene3D" id="1.20.120.1320">
    <property type="entry name" value="Aspartokinase, catalytic domain"/>
    <property type="match status" value="1"/>
</dbReference>
<dbReference type="InterPro" id="IPR047962">
    <property type="entry name" value="LysC_ACT_2"/>
</dbReference>
<dbReference type="InterPro" id="IPR042199">
    <property type="entry name" value="AsparK_Bifunc_asparK/hSer_DH"/>
</dbReference>
<dbReference type="InterPro" id="IPR018042">
    <property type="entry name" value="Aspartate_kinase_CS"/>
</dbReference>
<dbReference type="FunFam" id="3.30.70.260:FF:000017">
    <property type="entry name" value="Aspartokinase"/>
    <property type="match status" value="1"/>
</dbReference>
<dbReference type="UniPathway" id="UPA00051">
    <property type="reaction ID" value="UER00462"/>
</dbReference>
<dbReference type="NCBIfam" id="TIGR00656">
    <property type="entry name" value="asp_kin_monofn"/>
    <property type="match status" value="1"/>
</dbReference>
<evidence type="ECO:0000256" key="1">
    <source>
        <dbReference type="ARBA" id="ARBA00004766"/>
    </source>
</evidence>
<dbReference type="InterPro" id="IPR036393">
    <property type="entry name" value="AceGlu_kinase-like_sf"/>
</dbReference>
<comment type="catalytic activity">
    <reaction evidence="7 9">
        <text>L-aspartate + ATP = 4-phospho-L-aspartate + ADP</text>
        <dbReference type="Rhea" id="RHEA:23776"/>
        <dbReference type="ChEBI" id="CHEBI:29991"/>
        <dbReference type="ChEBI" id="CHEBI:30616"/>
        <dbReference type="ChEBI" id="CHEBI:57535"/>
        <dbReference type="ChEBI" id="CHEBI:456216"/>
        <dbReference type="EC" id="2.7.2.4"/>
    </reaction>
</comment>
<evidence type="ECO:0000313" key="12">
    <source>
        <dbReference type="EMBL" id="NMU24370.1"/>
    </source>
</evidence>
<dbReference type="InterPro" id="IPR045865">
    <property type="entry name" value="ACT-like_dom_sf"/>
</dbReference>
<dbReference type="Pfam" id="PF22468">
    <property type="entry name" value="ACT_9"/>
    <property type="match status" value="2"/>
</dbReference>
<sequence>MSAFNVAKFGGTSVANFEAMSRCATIIENNPNTRLVVSSACSGVTNILVELANGVQDQEHRAELLKNLAEIHDSILAQLEDATEASSEVYGILDTVTSLAEAASIQANTKLTDHLVACGELMSTHILAQLMRERGINAVRFDIREVLRTDDNFGRAEPNVEAIAQLAQEKLIPLCLDSVVITQGFIGSDEEGNTTTLGRGGSDYSAALIAEGVKASGLEIWTDVPGIYTTDPRIAPKASPIPEISFSEASEMANFGAKILHPSTLVPALRHDIPVFVGSSKEPEKGGTWIRHQVESSPLFRALALRCNQTMVTLRSANMFHAYGFLAKVFEILAKHKISVDLITTSEISVSLTLDQTDTSGGAPQLPQAAREELEELCKVEVEHNLCLVALIGNKMSERKGYAKQVFGTLEDLNLRMICYGASPHNLCFLVNESVAKQAIQKLHTELFEQ</sequence>
<dbReference type="InterPro" id="IPR005260">
    <property type="entry name" value="Asp_kin_monofn"/>
</dbReference>
<evidence type="ECO:0000256" key="4">
    <source>
        <dbReference type="ARBA" id="ARBA00022741"/>
    </source>
</evidence>
<dbReference type="UniPathway" id="UPA00050">
    <property type="reaction ID" value="UER00461"/>
</dbReference>
<dbReference type="EMBL" id="JABCLD010000222">
    <property type="protein sequence ID" value="NMU24370.1"/>
    <property type="molecule type" value="Genomic_DNA"/>
</dbReference>
<reference evidence="12 13" key="1">
    <citation type="submission" date="2020-04" db="EMBL/GenBank/DDBJ databases">
        <title>Whole-genome sequencing of Vibrio spp. from China reveals different genetic environments of blaCTX-M-14 among diverse lineages.</title>
        <authorList>
            <person name="Zheng Z."/>
            <person name="Ye L."/>
            <person name="Chen S."/>
        </authorList>
    </citation>
    <scope>NUCLEOTIDE SEQUENCE [LARGE SCALE GENOMIC DNA]</scope>
    <source>
        <strain evidence="12 13">Vb0574</strain>
    </source>
</reference>
<keyword evidence="6 8" id="KW-0067">ATP-binding</keyword>
<dbReference type="GO" id="GO:0009088">
    <property type="term" value="P:threonine biosynthetic process"/>
    <property type="evidence" value="ECO:0007669"/>
    <property type="project" value="UniProtKB-UniPathway"/>
</dbReference>
<dbReference type="Pfam" id="PF00696">
    <property type="entry name" value="AA_kinase"/>
    <property type="match status" value="1"/>
</dbReference>
<comment type="similarity">
    <text evidence="2 9">Belongs to the aspartokinase family.</text>
</comment>
<dbReference type="Proteomes" id="UP000555836">
    <property type="component" value="Unassembled WGS sequence"/>
</dbReference>
<dbReference type="GO" id="GO:0009090">
    <property type="term" value="P:homoserine biosynthetic process"/>
    <property type="evidence" value="ECO:0007669"/>
    <property type="project" value="TreeGrafter"/>
</dbReference>
<evidence type="ECO:0000256" key="6">
    <source>
        <dbReference type="ARBA" id="ARBA00022840"/>
    </source>
</evidence>
<dbReference type="CDD" id="cd04917">
    <property type="entry name" value="ACT_AKiii-LysC-EC_2"/>
    <property type="match status" value="1"/>
</dbReference>
<dbReference type="GO" id="GO:0009089">
    <property type="term" value="P:lysine biosynthetic process via diaminopimelate"/>
    <property type="evidence" value="ECO:0007669"/>
    <property type="project" value="UniProtKB-UniPathway"/>
</dbReference>
<feature type="binding site" evidence="8">
    <location>
        <begin position="8"/>
        <end position="11"/>
    </location>
    <ligand>
        <name>ATP</name>
        <dbReference type="ChEBI" id="CHEBI:30616"/>
    </ligand>
</feature>
<dbReference type="NCBIfam" id="NF006570">
    <property type="entry name" value="PRK09084.1"/>
    <property type="match status" value="1"/>
</dbReference>